<dbReference type="Proteomes" id="UP000426246">
    <property type="component" value="Chromosome"/>
</dbReference>
<evidence type="ECO:0000259" key="3">
    <source>
        <dbReference type="Pfam" id="PF02449"/>
    </source>
</evidence>
<evidence type="ECO:0000313" key="5">
    <source>
        <dbReference type="Proteomes" id="UP000426246"/>
    </source>
</evidence>
<gene>
    <name evidence="4" type="ORF">EHS13_30620</name>
</gene>
<keyword evidence="2" id="KW-0326">Glycosidase</keyword>
<evidence type="ECO:0000256" key="2">
    <source>
        <dbReference type="ARBA" id="ARBA00023295"/>
    </source>
</evidence>
<dbReference type="GO" id="GO:0004565">
    <property type="term" value="F:beta-galactosidase activity"/>
    <property type="evidence" value="ECO:0007669"/>
    <property type="project" value="InterPro"/>
</dbReference>
<dbReference type="RefSeq" id="WP_155704028.1">
    <property type="nucleotide sequence ID" value="NZ_CP034235.1"/>
</dbReference>
<sequence length="1052" mass="119715">MKKIVIFYDPAFPYAGARPSEADVEKLQELFTVTRAADLSSALEAADGYIHLHGPYFPKESWPAILKHLRSGKGMLAIGGAPFKIPVYLEGTEWVQETAQTAYHQQLHIHEALHADEGPIKRLVYNPDIPLFLGYEKLFTIEPTFGLILHVTRAADVPHESGSAGPMDAHLYPLLLGVGVEPLEREYAAPAVLLEHTKGEFAGGRWIFINQQLRQLFWQQEGIEALKRWAGFITKGVTEMWLKPNYAMYEADERAVLNLQVQSLAPSQYASAITWSFHLKISKSLSSEVQTPEPKYNYSNEHWSEIWQTECLLKVDKELRFERIRLPFSLEAGFYIAECEAVSELGEKRMLRQGFWGMDTHLLRAGEPLACGRDYFIKDGKPFPVVGMTYMTSDVARKFLFLPNVAVWDRDMAQMKRAGINLIRTGIWTAWRQVMFADGHAYEETLRAIDAFILTAKRYELEVTFNFFAFTPESWEGVNPYLDPRSVEAQKRFIASIVSRHVETTNVHWDLINEPSMFDPKRIFKGPRTVSDRYEREAYIAWLRERHGAIRLLQERWNMTPEELPSFEAALPPEQDDISFNTTEMLSKKGGQWLDYSLFTMDMHNRWAEQLIATIRSYQPKQLVTVGQDEGLAAQRPSPFFYAEAVDYTTVHTWWKMDDLVWDSVFGKAPEKPTLIQETGIMYVETPDGRAKRSEHELRNILERKYAYAFANGGAGAVQWIWNVNYYMNNVNESNIGALRADGTEKPEASVSYDFGAFIGRIRDLFKDRELEDTVVVFPYSNDFSNRPLAYKATTKSVRTLTYRMNTPLRGLGEYHLESLQAYVPKLIIVPSAHNFSDEAMQQLVKHIEVYGGTLLITGPIGLDAYWHPTTTRLNESLGAGDVVNLLREETLRIENVEWPVSYGEMRIADSCKQLIAESSGGVSKLVEAKLGEGQLLWCPLPIELNEDPAVIIALYQYAIQRANVSVELEWLSGEGLRGVYGRKLLLSGGSLFVFVSEYSSDTELAVRDPRTGASYSFKLESERSVMFATDTKGQLLDVYRPLEVHITVSLA</sequence>
<dbReference type="GO" id="GO:0005975">
    <property type="term" value="P:carbohydrate metabolic process"/>
    <property type="evidence" value="ECO:0007669"/>
    <property type="project" value="InterPro"/>
</dbReference>
<dbReference type="InterPro" id="IPR013529">
    <property type="entry name" value="Glyco_hydro_42_N"/>
</dbReference>
<dbReference type="SUPFAM" id="SSF51445">
    <property type="entry name" value="(Trans)glycosidases"/>
    <property type="match status" value="1"/>
</dbReference>
<dbReference type="GO" id="GO:0009341">
    <property type="term" value="C:beta-galactosidase complex"/>
    <property type="evidence" value="ECO:0007669"/>
    <property type="project" value="InterPro"/>
</dbReference>
<name>A0A6B8RT47_9BACL</name>
<dbReference type="Gene3D" id="3.20.20.80">
    <property type="entry name" value="Glycosidases"/>
    <property type="match status" value="1"/>
</dbReference>
<accession>A0A6B8RT47</accession>
<keyword evidence="1 4" id="KW-0378">Hydrolase</keyword>
<dbReference type="OrthoDB" id="2698423at2"/>
<dbReference type="InterPro" id="IPR017853">
    <property type="entry name" value="GH"/>
</dbReference>
<reference evidence="5" key="1">
    <citation type="submission" date="2018-11" db="EMBL/GenBank/DDBJ databases">
        <title>Complete genome sequence of Paenibacillus sp. ML311-T8.</title>
        <authorList>
            <person name="Nam Y.-D."/>
            <person name="Kang J."/>
            <person name="Chung W.-H."/>
            <person name="Park Y.S."/>
        </authorList>
    </citation>
    <scope>NUCLEOTIDE SEQUENCE [LARGE SCALE GENOMIC DNA]</scope>
    <source>
        <strain evidence="5">ML311-T8</strain>
    </source>
</reference>
<feature type="domain" description="Glycoside hydrolase family 42 N-terminal" evidence="3">
    <location>
        <begin position="536"/>
        <end position="627"/>
    </location>
</feature>
<protein>
    <submittedName>
        <fullName evidence="4">Glycoside hydrolase</fullName>
    </submittedName>
</protein>
<dbReference type="AlphaFoldDB" id="A0A6B8RT47"/>
<evidence type="ECO:0000256" key="1">
    <source>
        <dbReference type="ARBA" id="ARBA00022801"/>
    </source>
</evidence>
<organism evidence="4 5">
    <name type="scientific">Paenibacillus psychroresistens</name>
    <dbReference type="NCBI Taxonomy" id="1778678"/>
    <lineage>
        <taxon>Bacteria</taxon>
        <taxon>Bacillati</taxon>
        <taxon>Bacillota</taxon>
        <taxon>Bacilli</taxon>
        <taxon>Bacillales</taxon>
        <taxon>Paenibacillaceae</taxon>
        <taxon>Paenibacillus</taxon>
    </lineage>
</organism>
<keyword evidence="5" id="KW-1185">Reference proteome</keyword>
<dbReference type="Pfam" id="PF02449">
    <property type="entry name" value="Glyco_hydro_42"/>
    <property type="match status" value="1"/>
</dbReference>
<dbReference type="EMBL" id="CP034235">
    <property type="protein sequence ID" value="QGQ98922.1"/>
    <property type="molecule type" value="Genomic_DNA"/>
</dbReference>
<proteinExistence type="predicted"/>
<evidence type="ECO:0000313" key="4">
    <source>
        <dbReference type="EMBL" id="QGQ98922.1"/>
    </source>
</evidence>
<dbReference type="KEGG" id="ppsc:EHS13_30620"/>